<keyword evidence="4" id="KW-0175">Coiled coil</keyword>
<feature type="compositionally biased region" description="Basic and acidic residues" evidence="5">
    <location>
        <begin position="28"/>
        <end position="37"/>
    </location>
</feature>
<dbReference type="SMART" id="SM00717">
    <property type="entry name" value="SANT"/>
    <property type="match status" value="2"/>
</dbReference>
<dbReference type="Proteomes" id="UP001056384">
    <property type="component" value="Chromosome 8"/>
</dbReference>
<feature type="domain" description="HTH myb-type" evidence="7">
    <location>
        <begin position="874"/>
        <end position="922"/>
    </location>
</feature>
<gene>
    <name evidence="8" type="ORF">Slin15195_G092510</name>
</gene>
<keyword evidence="8" id="KW-0371">Homeobox</keyword>
<keyword evidence="3" id="KW-0539">Nucleus</keyword>
<evidence type="ECO:0000259" key="7">
    <source>
        <dbReference type="PROSITE" id="PS51294"/>
    </source>
</evidence>
<accession>A0A9Q9B1X5</accession>
<dbReference type="PROSITE" id="PS51294">
    <property type="entry name" value="HTH_MYB"/>
    <property type="match status" value="1"/>
</dbReference>
<dbReference type="PANTHER" id="PTHR46380:SF2">
    <property type="entry name" value="CYCLIN-D-BINDING MYB-LIKE TRANSCRIPTION FACTOR 1"/>
    <property type="match status" value="1"/>
</dbReference>
<sequence length="1305" mass="145316">MGQTSSQIAAPSQQIDIARTPTPELSDIDTKATRDPVDQNSVMEIQQPEQEHDIRWSPINARKTSINQGIAPVTTISPQPTTKSRPKVTKKRASDGTQRRLLSPRVSKAVASEYSSEEKQQSPRRPRKALPKAALGEDDAPALRPTPSKRNDFSPLRKTKPRPSVPKSPAPVLSPPPQVIIPSSEVVAATQSQALEHHVEALQHRLSQAQSQLQSRSRESVTEAKLTSLVKPNKNVLAELQHSTEGSDWFSKIDEAVAEVAENQRTTVEVIDNSAPSATRTLITKEGPREGHVTQSALLASGDMAFGADKRGHLRNAQHDLELAVSAVNAEHDVSDIGEEVQEVDDVEMEEEENEDSRAGSDTEQDTDNMNWLLPTADEIREHRQQRTLYADDLELEERIEEPQSAWEIREETRKLARNVLREHIVKWNLDRKIYKGLAKYVPGDDGEPVITYAAPGETFKVRKHTKAERNEAKANKDSMTSTRTALHESIVISELEARKIAMVNARQSASPAAHGSDAGSISAEEFVAKQSPASNIDEDVVEEADETNEEHELVDAPSVKVDQHHAELPPEDRHDVENQGVPNAGQDEVSTIVPVITRKVVASPESKPQPAALREKGKEKAVPVPERENPIAAGRVPNRTPSDPLSKKQRKVPRASGSASIGRAVPIALIPTPPKSDEADADPSSITSQPAGVQVGDWLASQSEEPPVPLEQVEQEKAAKTSRKRKRKSSANDDPDFEEVAPEDSNSVTTSARAEMREAKKSASAKKRRVDDEEMSEAPKSKRRRSSAAATEKKPKRSVTMSGPFTQEEKELADKIFDNVLQKEGLRESDLMAQVQNWKMCGTLKTDMFAAFSDRSVESVRKFCQRRWHGQERGPWTPEQDEALRTAYASHPGKWTVISDSVGRTAADCKDRWRSHFESDHINLGPWTVEEEEQLMAAVEECIKVIKKEKCDDPALLRDRERVEALINWRVVSDKLDGKRNTKRCREKYMNIRAIQAKTKNHDVSWSTTQRAKVGEDGQKVAMARRKVAQFEIGDYYDVFVEIHTSFENPHQHFRDEKNVVWSIVSAKNLHSRFSMYSYSSALRRVALETAIETWPANNAKIKRKLDRVDTFPAKALVLAKWIEKTYAGRLDTMTRTYQAELIGKSKEELQALKQARKERFAQGSRKINEQSKDYVTDSEGDDEGPAAMIPSTSKARVPAAVLGKKSESPESEAENQDQSEDEGRDDDGEEEASDVTQTVPDSQFQEDHDVAMSDVESLKGTPSVGPANFIDRLKSSGGSGRRKTVGYGKKDKMKAGRRRTHVH</sequence>
<evidence type="ECO:0000313" key="8">
    <source>
        <dbReference type="EMBL" id="USW55932.1"/>
    </source>
</evidence>
<feature type="domain" description="Myb-like" evidence="6">
    <location>
        <begin position="874"/>
        <end position="918"/>
    </location>
</feature>
<dbReference type="EMBL" id="CP099425">
    <property type="protein sequence ID" value="USW55932.1"/>
    <property type="molecule type" value="Genomic_DNA"/>
</dbReference>
<protein>
    <submittedName>
        <fullName evidence="8">SANT/Myb domain, Homeobox-like domain superfamily protein</fullName>
    </submittedName>
</protein>
<feature type="region of interest" description="Disordered" evidence="5">
    <location>
        <begin position="340"/>
        <end position="369"/>
    </location>
</feature>
<dbReference type="PANTHER" id="PTHR46380">
    <property type="entry name" value="CYCLIN-D-BINDING MYB-LIKE TRANSCRIPTION FACTOR 1"/>
    <property type="match status" value="1"/>
</dbReference>
<feature type="region of interest" description="Disordered" evidence="5">
    <location>
        <begin position="569"/>
        <end position="589"/>
    </location>
</feature>
<feature type="compositionally biased region" description="Basic and acidic residues" evidence="5">
    <location>
        <begin position="1156"/>
        <end position="1177"/>
    </location>
</feature>
<keyword evidence="9" id="KW-1185">Reference proteome</keyword>
<name>A0A9Q9B1X5_9PEZI</name>
<dbReference type="GO" id="GO:0005634">
    <property type="term" value="C:nucleus"/>
    <property type="evidence" value="ECO:0007669"/>
    <property type="project" value="UniProtKB-SubCell"/>
</dbReference>
<feature type="region of interest" description="Disordered" evidence="5">
    <location>
        <begin position="1156"/>
        <end position="1305"/>
    </location>
</feature>
<keyword evidence="2 8" id="KW-0238">DNA-binding</keyword>
<dbReference type="SUPFAM" id="SSF46689">
    <property type="entry name" value="Homeodomain-like"/>
    <property type="match status" value="1"/>
</dbReference>
<feature type="domain" description="Myb-like" evidence="6">
    <location>
        <begin position="920"/>
        <end position="994"/>
    </location>
</feature>
<feature type="compositionally biased region" description="Polar residues" evidence="5">
    <location>
        <begin position="62"/>
        <end position="83"/>
    </location>
</feature>
<feature type="compositionally biased region" description="Acidic residues" evidence="5">
    <location>
        <begin position="734"/>
        <end position="743"/>
    </location>
</feature>
<feature type="compositionally biased region" description="Acidic residues" evidence="5">
    <location>
        <begin position="340"/>
        <end position="355"/>
    </location>
</feature>
<evidence type="ECO:0000256" key="1">
    <source>
        <dbReference type="ARBA" id="ARBA00004123"/>
    </source>
</evidence>
<feature type="region of interest" description="Disordered" evidence="5">
    <location>
        <begin position="601"/>
        <end position="804"/>
    </location>
</feature>
<feature type="region of interest" description="Disordered" evidence="5">
    <location>
        <begin position="1"/>
        <end position="178"/>
    </location>
</feature>
<dbReference type="InterPro" id="IPR009057">
    <property type="entry name" value="Homeodomain-like_sf"/>
</dbReference>
<proteinExistence type="predicted"/>
<feature type="compositionally biased region" description="Acidic residues" evidence="5">
    <location>
        <begin position="1211"/>
        <end position="1235"/>
    </location>
</feature>
<reference evidence="8" key="1">
    <citation type="submission" date="2022-06" db="EMBL/GenBank/DDBJ databases">
        <title>Complete genome sequences of two strains of the flax pathogen Septoria linicola.</title>
        <authorList>
            <person name="Lapalu N."/>
            <person name="Simon A."/>
            <person name="Demenou B."/>
            <person name="Paumier D."/>
            <person name="Guillot M.-P."/>
            <person name="Gout L."/>
            <person name="Valade R."/>
        </authorList>
    </citation>
    <scope>NUCLEOTIDE SEQUENCE</scope>
    <source>
        <strain evidence="8">SE15195</strain>
    </source>
</reference>
<dbReference type="InterPro" id="IPR017930">
    <property type="entry name" value="Myb_dom"/>
</dbReference>
<evidence type="ECO:0000256" key="4">
    <source>
        <dbReference type="SAM" id="Coils"/>
    </source>
</evidence>
<dbReference type="PROSITE" id="PS50090">
    <property type="entry name" value="MYB_LIKE"/>
    <property type="match status" value="2"/>
</dbReference>
<dbReference type="Gene3D" id="1.10.10.60">
    <property type="entry name" value="Homeodomain-like"/>
    <property type="match status" value="2"/>
</dbReference>
<dbReference type="GO" id="GO:0003700">
    <property type="term" value="F:DNA-binding transcription factor activity"/>
    <property type="evidence" value="ECO:0007669"/>
    <property type="project" value="TreeGrafter"/>
</dbReference>
<comment type="subcellular location">
    <subcellularLocation>
        <location evidence="1">Nucleus</location>
    </subcellularLocation>
</comment>
<feature type="compositionally biased region" description="Basic residues" evidence="5">
    <location>
        <begin position="721"/>
        <end position="730"/>
    </location>
</feature>
<feature type="coiled-coil region" evidence="4">
    <location>
        <begin position="192"/>
        <end position="219"/>
    </location>
</feature>
<feature type="compositionally biased region" description="Basic and acidic residues" evidence="5">
    <location>
        <begin position="569"/>
        <end position="578"/>
    </location>
</feature>
<evidence type="ECO:0000256" key="5">
    <source>
        <dbReference type="SAM" id="MobiDB-lite"/>
    </source>
</evidence>
<feature type="compositionally biased region" description="Pro residues" evidence="5">
    <location>
        <begin position="163"/>
        <end position="178"/>
    </location>
</feature>
<evidence type="ECO:0000256" key="2">
    <source>
        <dbReference type="ARBA" id="ARBA00023125"/>
    </source>
</evidence>
<organism evidence="8 9">
    <name type="scientific">Septoria linicola</name>
    <dbReference type="NCBI Taxonomy" id="215465"/>
    <lineage>
        <taxon>Eukaryota</taxon>
        <taxon>Fungi</taxon>
        <taxon>Dikarya</taxon>
        <taxon>Ascomycota</taxon>
        <taxon>Pezizomycotina</taxon>
        <taxon>Dothideomycetes</taxon>
        <taxon>Dothideomycetidae</taxon>
        <taxon>Mycosphaerellales</taxon>
        <taxon>Mycosphaerellaceae</taxon>
        <taxon>Septoria</taxon>
    </lineage>
</organism>
<dbReference type="InterPro" id="IPR001005">
    <property type="entry name" value="SANT/Myb"/>
</dbReference>
<feature type="compositionally biased region" description="Polar residues" evidence="5">
    <location>
        <begin position="38"/>
        <end position="48"/>
    </location>
</feature>
<dbReference type="GO" id="GO:0000976">
    <property type="term" value="F:transcription cis-regulatory region binding"/>
    <property type="evidence" value="ECO:0007669"/>
    <property type="project" value="TreeGrafter"/>
</dbReference>
<evidence type="ECO:0000259" key="6">
    <source>
        <dbReference type="PROSITE" id="PS50090"/>
    </source>
</evidence>
<dbReference type="InterPro" id="IPR051651">
    <property type="entry name" value="DMTF1_DNA-bind_reg"/>
</dbReference>
<feature type="compositionally biased region" description="Polar residues" evidence="5">
    <location>
        <begin position="1"/>
        <end position="15"/>
    </location>
</feature>
<evidence type="ECO:0000256" key="3">
    <source>
        <dbReference type="ARBA" id="ARBA00023242"/>
    </source>
</evidence>
<dbReference type="CDD" id="cd00167">
    <property type="entry name" value="SANT"/>
    <property type="match status" value="2"/>
</dbReference>
<feature type="compositionally biased region" description="Basic and acidic residues" evidence="5">
    <location>
        <begin position="614"/>
        <end position="630"/>
    </location>
</feature>
<evidence type="ECO:0000313" key="9">
    <source>
        <dbReference type="Proteomes" id="UP001056384"/>
    </source>
</evidence>
<dbReference type="Pfam" id="PF00249">
    <property type="entry name" value="Myb_DNA-binding"/>
    <property type="match status" value="1"/>
</dbReference>